<dbReference type="Gene3D" id="2.60.120.920">
    <property type="match status" value="1"/>
</dbReference>
<feature type="region of interest" description="Disordered" evidence="2">
    <location>
        <begin position="386"/>
        <end position="415"/>
    </location>
</feature>
<keyword evidence="4" id="KW-1185">Reference proteome</keyword>
<dbReference type="InterPro" id="IPR043136">
    <property type="entry name" value="B30.2/SPRY_sf"/>
</dbReference>
<dbReference type="GeneID" id="8859329"/>
<dbReference type="OrthoDB" id="10657660at2759"/>
<gene>
    <name evidence="3" type="ORF">NAEGRDRAFT_66006</name>
</gene>
<name>D2VAW9_NAEGR</name>
<feature type="region of interest" description="Disordered" evidence="2">
    <location>
        <begin position="254"/>
        <end position="274"/>
    </location>
</feature>
<feature type="region of interest" description="Disordered" evidence="2">
    <location>
        <begin position="14"/>
        <end position="80"/>
    </location>
</feature>
<feature type="compositionally biased region" description="Polar residues" evidence="2">
    <location>
        <begin position="34"/>
        <end position="49"/>
    </location>
</feature>
<feature type="compositionally biased region" description="Low complexity" evidence="2">
    <location>
        <begin position="51"/>
        <end position="80"/>
    </location>
</feature>
<evidence type="ECO:0000313" key="4">
    <source>
        <dbReference type="Proteomes" id="UP000006671"/>
    </source>
</evidence>
<organism evidence="4">
    <name type="scientific">Naegleria gruberi</name>
    <name type="common">Amoeba</name>
    <dbReference type="NCBI Taxonomy" id="5762"/>
    <lineage>
        <taxon>Eukaryota</taxon>
        <taxon>Discoba</taxon>
        <taxon>Heterolobosea</taxon>
        <taxon>Tetramitia</taxon>
        <taxon>Eutetramitia</taxon>
        <taxon>Vahlkampfiidae</taxon>
        <taxon>Naegleria</taxon>
    </lineage>
</organism>
<proteinExistence type="predicted"/>
<evidence type="ECO:0000256" key="1">
    <source>
        <dbReference type="SAM" id="Coils"/>
    </source>
</evidence>
<evidence type="ECO:0000313" key="3">
    <source>
        <dbReference type="EMBL" id="EFC46021.1"/>
    </source>
</evidence>
<dbReference type="InParanoid" id="D2VAW9"/>
<evidence type="ECO:0000256" key="2">
    <source>
        <dbReference type="SAM" id="MobiDB-lite"/>
    </source>
</evidence>
<dbReference type="RefSeq" id="XP_002678765.1">
    <property type="nucleotide sequence ID" value="XM_002678719.1"/>
</dbReference>
<reference evidence="3 4" key="1">
    <citation type="journal article" date="2010" name="Cell">
        <title>The genome of Naegleria gruberi illuminates early eukaryotic versatility.</title>
        <authorList>
            <person name="Fritz-Laylin L.K."/>
            <person name="Prochnik S.E."/>
            <person name="Ginger M.L."/>
            <person name="Dacks J.B."/>
            <person name="Carpenter M.L."/>
            <person name="Field M.C."/>
            <person name="Kuo A."/>
            <person name="Paredez A."/>
            <person name="Chapman J."/>
            <person name="Pham J."/>
            <person name="Shu S."/>
            <person name="Neupane R."/>
            <person name="Cipriano M."/>
            <person name="Mancuso J."/>
            <person name="Tu H."/>
            <person name="Salamov A."/>
            <person name="Lindquist E."/>
            <person name="Shapiro H."/>
            <person name="Lucas S."/>
            <person name="Grigoriev I.V."/>
            <person name="Cande W.Z."/>
            <person name="Fulton C."/>
            <person name="Rokhsar D.S."/>
            <person name="Dawson S.C."/>
        </authorList>
    </citation>
    <scope>NUCLEOTIDE SEQUENCE [LARGE SCALE GENOMIC DNA]</scope>
    <source>
        <strain evidence="3 4">NEG-M</strain>
    </source>
</reference>
<dbReference type="KEGG" id="ngr:NAEGRDRAFT_66006"/>
<dbReference type="OMA" id="GCESHAY"/>
<feature type="compositionally biased region" description="Low complexity" evidence="2">
    <location>
        <begin position="21"/>
        <end position="33"/>
    </location>
</feature>
<keyword evidence="1" id="KW-0175">Coiled coil</keyword>
<protein>
    <submittedName>
        <fullName evidence="3">Predicted protein</fullName>
    </submittedName>
</protein>
<feature type="coiled-coil region" evidence="1">
    <location>
        <begin position="677"/>
        <end position="704"/>
    </location>
</feature>
<dbReference type="AlphaFoldDB" id="D2VAW9"/>
<dbReference type="EMBL" id="GG738860">
    <property type="protein sequence ID" value="EFC46021.1"/>
    <property type="molecule type" value="Genomic_DNA"/>
</dbReference>
<accession>D2VAW9</accession>
<sequence length="912" mass="102272">MTITRKIKRIVLLKREETSDSNKNNGSDGNNNNTMTQQRGRSSSATSTPDLAPLIISASSSTSSIQDSSSPMSAPSHHSLNSPAMDYAVVKATRVSSIPLNNSVDEHNMFRPFISKTPRGALQSTPGSSSSISSSPNVGTIVDDSCIIETSQPREYVPSRSNTVIGGRAPMEKVASAITPVENDLSMNKLENFEPRLKKTKSASTITVKKKVVIYTQPQKSEITAPPVLENAAKFSLIQAVNNEERLQKLKVEEVEESPLDEESTRSSFSNGNMASPVNVYSPRAFENGLHLTPSNSRPSLDEIGGNPSKLYAFLEDGDLRRSASPRRSTIDENRRSTITKSDIGEDLFNNGIELAIPPELENVGNYGHVSLEKFMQERNKKYRGSLRGLHSLSQKPSLSSIEEEGQHEQSSIQPNVQISHNVYETDGECSKFTSYKLSNCCNVQSSLDQSTLLESFYPLPEGSLSFEIKSLPGNQERQLKISFKAKKSINVDLHKIMMEIITHDTSNERIHQLEDYEWSMVMETSSYFPTSKDLLRRIISENQKDTSQGFQFKSFSHLSNFIGNAIQEEIKRRLPHSSSGINGENLRLALVFTQNDFIPNTISSIPEHNHDSTIQELLKNEKVDFNFTDCLETHFGKEIVSCSSKLMFLCVQFYSPLLDSNIQFKLPLLPNNVTGETQREQVIQTLEEQVAQLESELEEILYQKYMWEFLMKYTFKVFDSRIIDTTRVSIMNQKRTLKYIGGEKATWTSCVCRCPITPGRFVDGNLESNSVHGDLSSLKTNHILSLRLDSFPTGSDIFIGIINANHTAEQILQNYVVSGKSDSHTFFLKDKQFRHGSLIINSISNNADSEYSFSDGDVIQVVLNYSNMNINVYRNYQRILPSFAPNAIDLENTEWYFVVGLSQNGQQITLI</sequence>
<feature type="compositionally biased region" description="Polar residues" evidence="2">
    <location>
        <begin position="392"/>
        <end position="401"/>
    </location>
</feature>
<dbReference type="VEuPathDB" id="AmoebaDB:NAEGRDRAFT_66006"/>
<dbReference type="Proteomes" id="UP000006671">
    <property type="component" value="Unassembled WGS sequence"/>
</dbReference>